<reference evidence="3 4" key="1">
    <citation type="submission" date="2019-08" db="EMBL/GenBank/DDBJ databases">
        <title>In-depth cultivation of the pig gut microbiome towards novel bacterial diversity and tailored functional studies.</title>
        <authorList>
            <person name="Wylensek D."/>
            <person name="Hitch T.C.A."/>
            <person name="Clavel T."/>
        </authorList>
    </citation>
    <scope>NUCLEOTIDE SEQUENCE [LARGE SCALE GENOMIC DNA]</scope>
    <source>
        <strain evidence="3 4">BL-389-WT-3D</strain>
    </source>
</reference>
<sequence length="60" mass="7011">MGDFIVFITPFIIALNGILLIATEVIDWKNKKKRREGAGGEADNRQEEYEDIKRKWRDDS</sequence>
<gene>
    <name evidence="3" type="ORF">FYJ37_14230</name>
</gene>
<comment type="caution">
    <text evidence="3">The sequence shown here is derived from an EMBL/GenBank/DDBJ whole genome shotgun (WGS) entry which is preliminary data.</text>
</comment>
<organism evidence="3 4">
    <name type="scientific">Clostridium scindens (strain JCM 10418 / VPI 12708)</name>
    <dbReference type="NCBI Taxonomy" id="29347"/>
    <lineage>
        <taxon>Bacteria</taxon>
        <taxon>Bacillati</taxon>
        <taxon>Bacillota</taxon>
        <taxon>Clostridia</taxon>
        <taxon>Lachnospirales</taxon>
        <taxon>Lachnospiraceae</taxon>
    </lineage>
</organism>
<feature type="region of interest" description="Disordered" evidence="1">
    <location>
        <begin position="31"/>
        <end position="60"/>
    </location>
</feature>
<dbReference type="EMBL" id="VUMB01000037">
    <property type="protein sequence ID" value="MSS41462.1"/>
    <property type="molecule type" value="Genomic_DNA"/>
</dbReference>
<dbReference type="Proteomes" id="UP000462363">
    <property type="component" value="Unassembled WGS sequence"/>
</dbReference>
<keyword evidence="2" id="KW-0472">Membrane</keyword>
<dbReference type="GeneID" id="62696355"/>
<dbReference type="AlphaFoldDB" id="A0A844F4Y1"/>
<evidence type="ECO:0000313" key="3">
    <source>
        <dbReference type="EMBL" id="MSS41462.1"/>
    </source>
</evidence>
<evidence type="ECO:0000313" key="4">
    <source>
        <dbReference type="Proteomes" id="UP000462363"/>
    </source>
</evidence>
<dbReference type="RefSeq" id="WP_004605612.1">
    <property type="nucleotide sequence ID" value="NZ_AP024846.1"/>
</dbReference>
<feature type="transmembrane region" description="Helical" evidence="2">
    <location>
        <begin position="6"/>
        <end position="26"/>
    </location>
</feature>
<evidence type="ECO:0000256" key="1">
    <source>
        <dbReference type="SAM" id="MobiDB-lite"/>
    </source>
</evidence>
<feature type="compositionally biased region" description="Basic and acidic residues" evidence="1">
    <location>
        <begin position="36"/>
        <end position="60"/>
    </location>
</feature>
<protein>
    <submittedName>
        <fullName evidence="3">Uncharacterized protein</fullName>
    </submittedName>
</protein>
<accession>A0A844F4Y1</accession>
<evidence type="ECO:0000256" key="2">
    <source>
        <dbReference type="SAM" id="Phobius"/>
    </source>
</evidence>
<name>A0A844F4Y1_CLOSV</name>
<proteinExistence type="predicted"/>
<keyword evidence="2" id="KW-0812">Transmembrane</keyword>
<keyword evidence="2" id="KW-1133">Transmembrane helix</keyword>